<keyword evidence="2" id="KW-1185">Reference proteome</keyword>
<reference evidence="1 2" key="1">
    <citation type="submission" date="2021-04" db="EMBL/GenBank/DDBJ databases">
        <authorList>
            <person name="Bliznina A."/>
        </authorList>
    </citation>
    <scope>NUCLEOTIDE SEQUENCE [LARGE SCALE GENOMIC DNA]</scope>
</reference>
<accession>A0ABN7SNQ9</accession>
<proteinExistence type="predicted"/>
<name>A0ABN7SNQ9_OIKDI</name>
<protein>
    <submittedName>
        <fullName evidence="1">Oidioi.mRNA.OKI2018_I69.chr1.g1141.t1.cds</fullName>
    </submittedName>
</protein>
<evidence type="ECO:0000313" key="2">
    <source>
        <dbReference type="Proteomes" id="UP001158576"/>
    </source>
</evidence>
<sequence length="965" mass="108722">MLQEKLKLSEKTSVTPTEKLSVKLNFLRKPLPVNQINITEEMIKVLKSDLESKASAKLFSSGVSFRKLANVVSSGARMSHLNRILKSKDFGAEYAKKMLKRTKCLSKDVTLAAKVMIGKGFFEQVKNIDDPVFLGQAILALRKETFATALDSRSTPALTEVLFRGPLMTKLFEILVDSGGEMRKSLELIKIIPFDLARKLVKASKIFSNKLPETAVKRSTENVEFRENFFDFMTLIKEEYITPSLLSNLNFILSSLISGKTMARLLDVGLNISEATHDPRYLYAVNILLKNSISPEETIILMEAKETLNRLISADEKLIASIHQLLYDQSLTASEVSMFLKNSDERCRLREVLVDSTSQSTLAKLLQNGLSPSIIGKFMSETSLSISEKGNSPSDLIEIVNNPLPIFNLLDDKESFDFEDESGAEKPLLHPTFFSPLIYFKLEPEKSFFTTLENAFRIFVPLNSVSEKSYLTISCPRAGKINWQNDSIPLISPPLFINISKSNHFSSSRKITVLYPISRKSNTDFHRPQFFRIDANSNVKLDTTILTGRQTKPNSSDVGEGNKQLFCATDVEPGWTVVLALIPHINHSLFLTGKEKAALTKEVSLTVAPELTEDKPLELVSKLIPLPLESTLKHLKKNHHLDLKWISPIIQFTNARRIAFPISLEFKKSTTRASKINVLQKIPNGADWAQQEAKIQRSDERFIVQTKTISHLMIVVASMELEKTILEGVPSLVLGFSQTQNVGFEIFQKKNQNNILKLKYSTSDSSDSSDSWKTLGKTKTRIKNNSKFNLLAGKFTFSSAAALSQQVFASIYPSVEETFMIPKPMIEKLQIKLGSMQLKVGNEILNVDVSVAENEEEEAIVHPESLIIYFTEKISSLIPSFYASRLAEYLDISRAEAEFYLERNDHENRAAKMIVSSFLKTCKMDEAFEKLEIALVKLQLHQLAQMVHEDRLHANWTKMSTTSLF</sequence>
<gene>
    <name evidence="1" type="ORF">OKIOD_LOCUS9906</name>
</gene>
<dbReference type="Proteomes" id="UP001158576">
    <property type="component" value="Chromosome 1"/>
</dbReference>
<dbReference type="EMBL" id="OU015566">
    <property type="protein sequence ID" value="CAG5104203.1"/>
    <property type="molecule type" value="Genomic_DNA"/>
</dbReference>
<organism evidence="1 2">
    <name type="scientific">Oikopleura dioica</name>
    <name type="common">Tunicate</name>
    <dbReference type="NCBI Taxonomy" id="34765"/>
    <lineage>
        <taxon>Eukaryota</taxon>
        <taxon>Metazoa</taxon>
        <taxon>Chordata</taxon>
        <taxon>Tunicata</taxon>
        <taxon>Appendicularia</taxon>
        <taxon>Copelata</taxon>
        <taxon>Oikopleuridae</taxon>
        <taxon>Oikopleura</taxon>
    </lineage>
</organism>
<evidence type="ECO:0000313" key="1">
    <source>
        <dbReference type="EMBL" id="CAG5104203.1"/>
    </source>
</evidence>